<name>A0A1Y5U0B6_9RHOB</name>
<dbReference type="AlphaFoldDB" id="A0A1Y5U0B6"/>
<evidence type="ECO:0000313" key="2">
    <source>
        <dbReference type="Proteomes" id="UP000193900"/>
    </source>
</evidence>
<dbReference type="EMBL" id="FWFZ01000072">
    <property type="protein sequence ID" value="SLN77945.1"/>
    <property type="molecule type" value="Genomic_DNA"/>
</dbReference>
<reference evidence="1 2" key="1">
    <citation type="submission" date="2017-03" db="EMBL/GenBank/DDBJ databases">
        <authorList>
            <person name="Afonso C.L."/>
            <person name="Miller P.J."/>
            <person name="Scott M.A."/>
            <person name="Spackman E."/>
            <person name="Goraichik I."/>
            <person name="Dimitrov K.M."/>
            <person name="Suarez D.L."/>
            <person name="Swayne D.E."/>
        </authorList>
    </citation>
    <scope>NUCLEOTIDE SEQUENCE [LARGE SCALE GENOMIC DNA]</scope>
    <source>
        <strain evidence="1 2">CECT 7023</strain>
    </source>
</reference>
<protein>
    <submittedName>
        <fullName evidence="1">Uncharacterized protein</fullName>
    </submittedName>
</protein>
<gene>
    <name evidence="1" type="ORF">ROA7023_04593</name>
</gene>
<keyword evidence="2" id="KW-1185">Reference proteome</keyword>
<sequence>MKRIALLMDEIGWQTAFADLTEAQVRALIEEAVEGFREAMADIARAQTPEVPF</sequence>
<proteinExistence type="predicted"/>
<accession>A0A1Y5U0B6</accession>
<organism evidence="1 2">
    <name type="scientific">Roseisalinus antarcticus</name>
    <dbReference type="NCBI Taxonomy" id="254357"/>
    <lineage>
        <taxon>Bacteria</taxon>
        <taxon>Pseudomonadati</taxon>
        <taxon>Pseudomonadota</taxon>
        <taxon>Alphaproteobacteria</taxon>
        <taxon>Rhodobacterales</taxon>
        <taxon>Roseobacteraceae</taxon>
        <taxon>Roseisalinus</taxon>
    </lineage>
</organism>
<dbReference type="Proteomes" id="UP000193900">
    <property type="component" value="Unassembled WGS sequence"/>
</dbReference>
<dbReference type="InterPro" id="IPR045422">
    <property type="entry name" value="DUF6511"/>
</dbReference>
<evidence type="ECO:0000313" key="1">
    <source>
        <dbReference type="EMBL" id="SLN77945.1"/>
    </source>
</evidence>
<dbReference type="Pfam" id="PF20121">
    <property type="entry name" value="DUF6511"/>
    <property type="match status" value="1"/>
</dbReference>